<keyword evidence="2" id="KW-0812">Transmembrane</keyword>
<feature type="transmembrane region" description="Helical" evidence="2">
    <location>
        <begin position="12"/>
        <end position="32"/>
    </location>
</feature>
<name>A0ABN3JEH5_9ACTN</name>
<dbReference type="Proteomes" id="UP001501231">
    <property type="component" value="Unassembled WGS sequence"/>
</dbReference>
<reference evidence="3 4" key="1">
    <citation type="journal article" date="2019" name="Int. J. Syst. Evol. Microbiol.">
        <title>The Global Catalogue of Microorganisms (GCM) 10K type strain sequencing project: providing services to taxonomists for standard genome sequencing and annotation.</title>
        <authorList>
            <consortium name="The Broad Institute Genomics Platform"/>
            <consortium name="The Broad Institute Genome Sequencing Center for Infectious Disease"/>
            <person name="Wu L."/>
            <person name="Ma J."/>
        </authorList>
    </citation>
    <scope>NUCLEOTIDE SEQUENCE [LARGE SCALE GENOMIC DNA]</scope>
    <source>
        <strain evidence="3 4">JCM 3325</strain>
    </source>
</reference>
<keyword evidence="2" id="KW-0472">Membrane</keyword>
<evidence type="ECO:0000313" key="3">
    <source>
        <dbReference type="EMBL" id="GAA2426577.1"/>
    </source>
</evidence>
<evidence type="ECO:0000256" key="2">
    <source>
        <dbReference type="SAM" id="Phobius"/>
    </source>
</evidence>
<protein>
    <submittedName>
        <fullName evidence="3">Uncharacterized protein</fullName>
    </submittedName>
</protein>
<dbReference type="EMBL" id="BAAARW010000016">
    <property type="protein sequence ID" value="GAA2426577.1"/>
    <property type="molecule type" value="Genomic_DNA"/>
</dbReference>
<organism evidence="3 4">
    <name type="scientific">Actinomadura vinacea</name>
    <dbReference type="NCBI Taxonomy" id="115336"/>
    <lineage>
        <taxon>Bacteria</taxon>
        <taxon>Bacillati</taxon>
        <taxon>Actinomycetota</taxon>
        <taxon>Actinomycetes</taxon>
        <taxon>Streptosporangiales</taxon>
        <taxon>Thermomonosporaceae</taxon>
        <taxon>Actinomadura</taxon>
    </lineage>
</organism>
<accession>A0ABN3JEH5</accession>
<proteinExistence type="predicted"/>
<evidence type="ECO:0000313" key="4">
    <source>
        <dbReference type="Proteomes" id="UP001501231"/>
    </source>
</evidence>
<keyword evidence="2" id="KW-1133">Transmembrane helix</keyword>
<dbReference type="RefSeq" id="WP_344591183.1">
    <property type="nucleotide sequence ID" value="NZ_BAAARW010000016.1"/>
</dbReference>
<feature type="region of interest" description="Disordered" evidence="1">
    <location>
        <begin position="39"/>
        <end position="58"/>
    </location>
</feature>
<sequence>MTVLAETAPVGVGIGLLAVPLVVAAIITWLLLTRRASHDQRDPEHFHDQDSHRGPEQGGYYRYTPGMFSHSYAPGKTKYKDMPW</sequence>
<evidence type="ECO:0000256" key="1">
    <source>
        <dbReference type="SAM" id="MobiDB-lite"/>
    </source>
</evidence>
<feature type="compositionally biased region" description="Basic and acidic residues" evidence="1">
    <location>
        <begin position="39"/>
        <end position="55"/>
    </location>
</feature>
<comment type="caution">
    <text evidence="3">The sequence shown here is derived from an EMBL/GenBank/DDBJ whole genome shotgun (WGS) entry which is preliminary data.</text>
</comment>
<keyword evidence="4" id="KW-1185">Reference proteome</keyword>
<gene>
    <name evidence="3" type="ORF">GCM10010191_43880</name>
</gene>